<keyword evidence="3" id="KW-1185">Reference proteome</keyword>
<feature type="region of interest" description="Disordered" evidence="1">
    <location>
        <begin position="194"/>
        <end position="215"/>
    </location>
</feature>
<dbReference type="AlphaFoldDB" id="A0A1B8B707"/>
<dbReference type="Proteomes" id="UP000091967">
    <property type="component" value="Unassembled WGS sequence"/>
</dbReference>
<accession>A0A1B8B707</accession>
<evidence type="ECO:0000313" key="3">
    <source>
        <dbReference type="Proteomes" id="UP000091967"/>
    </source>
</evidence>
<protein>
    <submittedName>
        <fullName evidence="2">Uncharacterized protein</fullName>
    </submittedName>
</protein>
<dbReference type="EMBL" id="LYXU01000001">
    <property type="protein sequence ID" value="OBS28501.1"/>
    <property type="molecule type" value="Genomic_DNA"/>
</dbReference>
<organism evidence="2 3">
    <name type="scientific">Fusarium poae</name>
    <dbReference type="NCBI Taxonomy" id="36050"/>
    <lineage>
        <taxon>Eukaryota</taxon>
        <taxon>Fungi</taxon>
        <taxon>Dikarya</taxon>
        <taxon>Ascomycota</taxon>
        <taxon>Pezizomycotina</taxon>
        <taxon>Sordariomycetes</taxon>
        <taxon>Hypocreomycetidae</taxon>
        <taxon>Hypocreales</taxon>
        <taxon>Nectriaceae</taxon>
        <taxon>Fusarium</taxon>
    </lineage>
</organism>
<name>A0A1B8B707_FUSPO</name>
<evidence type="ECO:0000313" key="2">
    <source>
        <dbReference type="EMBL" id="OBS28501.1"/>
    </source>
</evidence>
<proteinExistence type="predicted"/>
<sequence>MDDTNSLVSDNMCLDTVEEHYQSSRREPNDYQIDPLDFNTKMSLTVDAPSAETFNPDIDMAFEVNTHSVENIEGNDSEGQNTQPSLFCTSGSDSKTANLAECFRDLQLKDDSTTEGMGLDDFTELLSDEIAPSTSFVPGTSQARRIYLRALRMCKKIHRLPKNPGMRAIQDDVGSEFLFNAVVKTSEKERWDLNNNNNKNKVAKRKREISTETARRREMVKKLGGLNLS</sequence>
<dbReference type="OMA" id="HRRQDMS"/>
<reference evidence="2 3" key="1">
    <citation type="submission" date="2016-06" db="EMBL/GenBank/DDBJ databases">
        <title>Living apart together: crosstalk between the core and supernumerary genomes in a fungal plant pathogen.</title>
        <authorList>
            <person name="Vanheule A."/>
            <person name="Audenaert K."/>
            <person name="Warris S."/>
            <person name="Van De Geest H."/>
            <person name="Schijlen E."/>
            <person name="Hofte M."/>
            <person name="De Saeger S."/>
            <person name="Haesaert G."/>
            <person name="Waalwijk C."/>
            <person name="Van Der Lee T."/>
        </authorList>
    </citation>
    <scope>NUCLEOTIDE SEQUENCE [LARGE SCALE GENOMIC DNA]</scope>
    <source>
        <strain evidence="2 3">2516</strain>
    </source>
</reference>
<comment type="caution">
    <text evidence="2">The sequence shown here is derived from an EMBL/GenBank/DDBJ whole genome shotgun (WGS) entry which is preliminary data.</text>
</comment>
<evidence type="ECO:0000256" key="1">
    <source>
        <dbReference type="SAM" id="MobiDB-lite"/>
    </source>
</evidence>
<gene>
    <name evidence="2" type="ORF">FPOA_02437</name>
</gene>